<dbReference type="RefSeq" id="WP_014770180.1">
    <property type="nucleotide sequence ID" value="NC_018002.1"/>
</dbReference>
<dbReference type="AlphaFoldDB" id="I3XZD1"/>
<dbReference type="HOGENOM" id="CLU_127149_0_0_7"/>
<accession>I3XZD1</accession>
<keyword evidence="1" id="KW-1133">Transmembrane helix</keyword>
<dbReference type="eggNOG" id="COG5456">
    <property type="taxonomic scope" value="Bacteria"/>
</dbReference>
<gene>
    <name evidence="2" type="ordered locus">Sulba_2026</name>
</gene>
<organism evidence="2 3">
    <name type="scientific">Sulfurospirillum barnesii (strain ATCC 700032 / DSM 10660 / SES-3)</name>
    <dbReference type="NCBI Taxonomy" id="760154"/>
    <lineage>
        <taxon>Bacteria</taxon>
        <taxon>Pseudomonadati</taxon>
        <taxon>Campylobacterota</taxon>
        <taxon>Epsilonproteobacteria</taxon>
        <taxon>Campylobacterales</taxon>
        <taxon>Sulfurospirillaceae</taxon>
        <taxon>Sulfurospirillum</taxon>
    </lineage>
</organism>
<name>I3XZD1_SULBS</name>
<keyword evidence="3" id="KW-1185">Reference proteome</keyword>
<dbReference type="STRING" id="760154.Sulba_2026"/>
<evidence type="ECO:0000256" key="1">
    <source>
        <dbReference type="SAM" id="Phobius"/>
    </source>
</evidence>
<dbReference type="KEGG" id="sba:Sulba_2026"/>
<keyword evidence="1" id="KW-0812">Transmembrane</keyword>
<sequence length="164" mass="18895">MSKVKTERNYYPHAVIAMIVGCVIACGYTIKIALDNPVEMDTYYMEKYQKVDENINHILELQEKFNAKFDLSYSTEKFQIGENSVSILLQDKEGNRIENAHVTMMLSRPETNKENRTLSPSRVENGVYSFGPFDISKEGRWQILSKIEVGELKGYHKNEAYAVK</sequence>
<dbReference type="OrthoDB" id="5324824at2"/>
<dbReference type="PROSITE" id="PS51257">
    <property type="entry name" value="PROKAR_LIPOPROTEIN"/>
    <property type="match status" value="1"/>
</dbReference>
<evidence type="ECO:0000313" key="3">
    <source>
        <dbReference type="Proteomes" id="UP000006176"/>
    </source>
</evidence>
<proteinExistence type="predicted"/>
<evidence type="ECO:0000313" key="2">
    <source>
        <dbReference type="EMBL" id="AFL69305.1"/>
    </source>
</evidence>
<dbReference type="InterPro" id="IPR008620">
    <property type="entry name" value="FixH"/>
</dbReference>
<keyword evidence="1" id="KW-0472">Membrane</keyword>
<feature type="transmembrane region" description="Helical" evidence="1">
    <location>
        <begin position="12"/>
        <end position="30"/>
    </location>
</feature>
<protein>
    <submittedName>
        <fullName evidence="2">FixH protein</fullName>
    </submittedName>
</protein>
<dbReference type="PATRIC" id="fig|760154.4.peg.2023"/>
<dbReference type="Pfam" id="PF05751">
    <property type="entry name" value="FixH"/>
    <property type="match status" value="1"/>
</dbReference>
<dbReference type="EMBL" id="CP003333">
    <property type="protein sequence ID" value="AFL69305.1"/>
    <property type="molecule type" value="Genomic_DNA"/>
</dbReference>
<dbReference type="Proteomes" id="UP000006176">
    <property type="component" value="Chromosome"/>
</dbReference>
<reference evidence="2 3" key="1">
    <citation type="submission" date="2012-06" db="EMBL/GenBank/DDBJ databases">
        <title>Complete sequence of Sulfurospirillum barnesii SES-3.</title>
        <authorList>
            <consortium name="US DOE Joint Genome Institute"/>
            <person name="Lucas S."/>
            <person name="Han J."/>
            <person name="Lapidus A."/>
            <person name="Cheng J.-F."/>
            <person name="Goodwin L."/>
            <person name="Pitluck S."/>
            <person name="Peters L."/>
            <person name="Ovchinnikova G."/>
            <person name="Lu M."/>
            <person name="Detter J.C."/>
            <person name="Han C."/>
            <person name="Tapia R."/>
            <person name="Land M."/>
            <person name="Hauser L."/>
            <person name="Kyrpides N."/>
            <person name="Ivanova N."/>
            <person name="Pagani I."/>
            <person name="Stolz J."/>
            <person name="Arkin A."/>
            <person name="Dehal P."/>
            <person name="Oremland R."/>
            <person name="Saltikov C."/>
            <person name="Basu P."/>
            <person name="Hollibaugh J."/>
            <person name="Newman D."/>
            <person name="Stolyar S."/>
            <person name="Hazen T."/>
            <person name="Woyke T."/>
        </authorList>
    </citation>
    <scope>NUCLEOTIDE SEQUENCE [LARGE SCALE GENOMIC DNA]</scope>
    <source>
        <strain evidence="3">ATCC 700032 / DSM 10660 / SES-3</strain>
    </source>
</reference>